<feature type="region of interest" description="Disordered" evidence="3">
    <location>
        <begin position="114"/>
        <end position="156"/>
    </location>
</feature>
<evidence type="ECO:0000256" key="1">
    <source>
        <dbReference type="ARBA" id="ARBA00022691"/>
    </source>
</evidence>
<feature type="domain" description="S-adenosyl-l-methionine hydroxide adenosyltransferase N-terminal" evidence="4">
    <location>
        <begin position="2"/>
        <end position="112"/>
    </location>
</feature>
<evidence type="ECO:0000259" key="5">
    <source>
        <dbReference type="Pfam" id="PF20257"/>
    </source>
</evidence>
<dbReference type="SUPFAM" id="SSF101852">
    <property type="entry name" value="Bacterial fluorinating enzyme, C-terminal domain"/>
    <property type="match status" value="1"/>
</dbReference>
<dbReference type="Proteomes" id="UP000663203">
    <property type="component" value="Chromosome"/>
</dbReference>
<feature type="compositionally biased region" description="Basic and acidic residues" evidence="3">
    <location>
        <begin position="139"/>
        <end position="152"/>
    </location>
</feature>
<dbReference type="PANTHER" id="PTHR35092:SF1">
    <property type="entry name" value="CHLORINASE MJ1651"/>
    <property type="match status" value="1"/>
</dbReference>
<dbReference type="Gene3D" id="2.40.30.90">
    <property type="entry name" value="Bacterial fluorinating enzyme like"/>
    <property type="match status" value="1"/>
</dbReference>
<sequence>MITLASDFGTPYPAAMKGVLCRRTAARLIDVAHDFPRQDVRAGAFWLREVLPYFPPATHLVVIDPGVGTDRDALVVRAGEHALVGPDNGVLLPPARRLAGDAALETYVIDERRLEPVEPAGGETGPSATALSGADADGSDARHGGGDGDARHGPASATFHGRDVFAPAAGEVHEAGLDSLGDLEWLAPLEADPVDCHLPEATVEDDRAAGEVLVVDGFGNVITNVPGDVLAGRERIVVNGETVPVGETFAAVPVGERLATVGSHGYVELDVNRGRGDEAFGLEAGDRVVLEGVSE</sequence>
<dbReference type="KEGG" id="hakz:J0X25_11370"/>
<organism evidence="6 7">
    <name type="scientific">Haloterrigena alkaliphila</name>
    <dbReference type="NCBI Taxonomy" id="2816475"/>
    <lineage>
        <taxon>Archaea</taxon>
        <taxon>Methanobacteriati</taxon>
        <taxon>Methanobacteriota</taxon>
        <taxon>Stenosarchaea group</taxon>
        <taxon>Halobacteria</taxon>
        <taxon>Halobacteriales</taxon>
        <taxon>Natrialbaceae</taxon>
        <taxon>Haloterrigena</taxon>
    </lineage>
</organism>
<evidence type="ECO:0000256" key="3">
    <source>
        <dbReference type="SAM" id="MobiDB-lite"/>
    </source>
</evidence>
<reference evidence="6 7" key="1">
    <citation type="submission" date="2021-03" db="EMBL/GenBank/DDBJ databases">
        <title>Haloterrigena longa sp. nov. and Haloterrigena limicola sp. nov., extremely halophilic archaea isolated from a salt lake.</title>
        <authorList>
            <person name="Henglin C."/>
        </authorList>
    </citation>
    <scope>NUCLEOTIDE SEQUENCE [LARGE SCALE GENOMIC DNA]</scope>
    <source>
        <strain evidence="6 7">KZCA68</strain>
    </source>
</reference>
<dbReference type="InterPro" id="IPR002747">
    <property type="entry name" value="SAM_OH_AdoTrfase"/>
</dbReference>
<keyword evidence="7" id="KW-1185">Reference proteome</keyword>
<dbReference type="RefSeq" id="WP_207287632.1">
    <property type="nucleotide sequence ID" value="NZ_CP071462.1"/>
</dbReference>
<evidence type="ECO:0000256" key="2">
    <source>
        <dbReference type="ARBA" id="ARBA00024035"/>
    </source>
</evidence>
<dbReference type="PIRSF" id="PIRSF006779">
    <property type="entry name" value="UCP006779"/>
    <property type="match status" value="1"/>
</dbReference>
<dbReference type="InterPro" id="IPR023227">
    <property type="entry name" value="SAM_OH_AdoTrfase_C_sf"/>
</dbReference>
<dbReference type="Pfam" id="PF01887">
    <property type="entry name" value="SAM_HAT_N"/>
    <property type="match status" value="1"/>
</dbReference>
<dbReference type="Pfam" id="PF20257">
    <property type="entry name" value="SAM_HAT_C"/>
    <property type="match status" value="1"/>
</dbReference>
<name>A0A8A2VC41_9EURY</name>
<dbReference type="EMBL" id="CP071462">
    <property type="protein sequence ID" value="QSW98014.1"/>
    <property type="molecule type" value="Genomic_DNA"/>
</dbReference>
<keyword evidence="1" id="KW-0949">S-adenosyl-L-methionine</keyword>
<dbReference type="Gene3D" id="3.40.50.10790">
    <property type="entry name" value="S-adenosyl-l-methionine hydroxide adenosyltransferase, N-terminal"/>
    <property type="match status" value="1"/>
</dbReference>
<proteinExistence type="inferred from homology"/>
<comment type="similarity">
    <text evidence="2">Belongs to the SAM hydrolase / SAM-dependent halogenase family.</text>
</comment>
<accession>A0A8A2VC41</accession>
<evidence type="ECO:0000313" key="6">
    <source>
        <dbReference type="EMBL" id="QSW98014.1"/>
    </source>
</evidence>
<dbReference type="SUPFAM" id="SSF102522">
    <property type="entry name" value="Bacterial fluorinating enzyme, N-terminal domain"/>
    <property type="match status" value="2"/>
</dbReference>
<dbReference type="PANTHER" id="PTHR35092">
    <property type="entry name" value="CHLORINASE MJ1651"/>
    <property type="match status" value="1"/>
</dbReference>
<dbReference type="InterPro" id="IPR046470">
    <property type="entry name" value="SAM_HAT_C"/>
</dbReference>
<dbReference type="GeneID" id="63187913"/>
<dbReference type="InterPro" id="IPR046469">
    <property type="entry name" value="SAM_HAT_N"/>
</dbReference>
<gene>
    <name evidence="6" type="ORF">J0X25_11370</name>
</gene>
<feature type="domain" description="S-adenosyl-l-methionine hydroxide adenosyltransferase C-terminal" evidence="5">
    <location>
        <begin position="210"/>
        <end position="288"/>
    </location>
</feature>
<protein>
    <submittedName>
        <fullName evidence="6">SAM-dependent chlorinase/fluorinase</fullName>
    </submittedName>
</protein>
<evidence type="ECO:0000259" key="4">
    <source>
        <dbReference type="Pfam" id="PF01887"/>
    </source>
</evidence>
<dbReference type="AlphaFoldDB" id="A0A8A2VC41"/>
<dbReference type="InterPro" id="IPR023228">
    <property type="entry name" value="SAM_OH_AdoTrfase_N_sf"/>
</dbReference>
<evidence type="ECO:0000313" key="7">
    <source>
        <dbReference type="Proteomes" id="UP000663203"/>
    </source>
</evidence>